<keyword evidence="1" id="KW-1133">Transmembrane helix</keyword>
<proteinExistence type="predicted"/>
<gene>
    <name evidence="2" type="primary">TPHA0B04905</name>
    <name evidence="2" type="ordered locus">TPHA_0B04905</name>
</gene>
<dbReference type="EMBL" id="HE612857">
    <property type="protein sequence ID" value="CCE62162.1"/>
    <property type="molecule type" value="Genomic_DNA"/>
</dbReference>
<dbReference type="KEGG" id="tpf:TPHA_0B04905"/>
<dbReference type="Proteomes" id="UP000005666">
    <property type="component" value="Chromosome 2"/>
</dbReference>
<protein>
    <submittedName>
        <fullName evidence="2">Uncharacterized protein</fullName>
    </submittedName>
</protein>
<dbReference type="GeneID" id="11534939"/>
<keyword evidence="3" id="KW-1185">Reference proteome</keyword>
<feature type="transmembrane region" description="Helical" evidence="1">
    <location>
        <begin position="77"/>
        <end position="95"/>
    </location>
</feature>
<feature type="transmembrane region" description="Helical" evidence="1">
    <location>
        <begin position="42"/>
        <end position="65"/>
    </location>
</feature>
<accession>G8BQ81</accession>
<keyword evidence="1" id="KW-0472">Membrane</keyword>
<evidence type="ECO:0000313" key="3">
    <source>
        <dbReference type="Proteomes" id="UP000005666"/>
    </source>
</evidence>
<evidence type="ECO:0000256" key="1">
    <source>
        <dbReference type="SAM" id="Phobius"/>
    </source>
</evidence>
<reference evidence="2 3" key="1">
    <citation type="journal article" date="2011" name="Proc. Natl. Acad. Sci. U.S.A.">
        <title>Evolutionary erosion of yeast sex chromosomes by mating-type switching accidents.</title>
        <authorList>
            <person name="Gordon J.L."/>
            <person name="Armisen D."/>
            <person name="Proux-Wera E."/>
            <person name="Oheigeartaigh S.S."/>
            <person name="Byrne K.P."/>
            <person name="Wolfe K.H."/>
        </authorList>
    </citation>
    <scope>NUCLEOTIDE SEQUENCE [LARGE SCALE GENOMIC DNA]</scope>
    <source>
        <strain evidence="3">ATCC 24235 / CBS 4417 / NBRC 1672 / NRRL Y-8282 / UCD 70-5</strain>
    </source>
</reference>
<dbReference type="HOGENOM" id="CLU_1367062_0_0_1"/>
<evidence type="ECO:0000313" key="2">
    <source>
        <dbReference type="EMBL" id="CCE62162.1"/>
    </source>
</evidence>
<sequence>MGEQLLSRLNKNIDIVKTNLQEMNNHIELKSKQKLFGRGGSYIFTCYSNVIAIVFLVLMMLSLRVRHADAHVIEKRGFPFYNSIATVVSGIYGYYNYDQPIWIRIAWWGSFYADDGGVLDSVESVKNVCKQCVADKQDLNMDCTQAALDLSRALVKTLVLAAVDYGATHSTNSAIDGSGILNKRDKYLVQSSHTIINKRDNFTFNGATL</sequence>
<organism evidence="2 3">
    <name type="scientific">Tetrapisispora phaffii (strain ATCC 24235 / CBS 4417 / NBRC 1672 / NRRL Y-8282 / UCD 70-5)</name>
    <name type="common">Yeast</name>
    <name type="synonym">Fabospora phaffii</name>
    <dbReference type="NCBI Taxonomy" id="1071381"/>
    <lineage>
        <taxon>Eukaryota</taxon>
        <taxon>Fungi</taxon>
        <taxon>Dikarya</taxon>
        <taxon>Ascomycota</taxon>
        <taxon>Saccharomycotina</taxon>
        <taxon>Saccharomycetes</taxon>
        <taxon>Saccharomycetales</taxon>
        <taxon>Saccharomycetaceae</taxon>
        <taxon>Tetrapisispora</taxon>
    </lineage>
</organism>
<name>G8BQ81_TETPH</name>
<dbReference type="eggNOG" id="ENOG502SY8X">
    <property type="taxonomic scope" value="Eukaryota"/>
</dbReference>
<dbReference type="AlphaFoldDB" id="G8BQ81"/>
<dbReference type="RefSeq" id="XP_003684596.1">
    <property type="nucleotide sequence ID" value="XM_003684548.1"/>
</dbReference>
<keyword evidence="1" id="KW-0812">Transmembrane</keyword>